<evidence type="ECO:0000256" key="4">
    <source>
        <dbReference type="ARBA" id="ARBA00022448"/>
    </source>
</evidence>
<evidence type="ECO:0000259" key="11">
    <source>
        <dbReference type="Pfam" id="PF05047"/>
    </source>
</evidence>
<dbReference type="AlphaFoldDB" id="A0AAV9IA75"/>
<evidence type="ECO:0000256" key="9">
    <source>
        <dbReference type="ARBA" id="ARBA00023136"/>
    </source>
</evidence>
<evidence type="ECO:0000256" key="8">
    <source>
        <dbReference type="ARBA" id="ARBA00023128"/>
    </source>
</evidence>
<dbReference type="InterPro" id="IPR007741">
    <property type="entry name" value="Ribosomal_mL43/mS25/NADH_DH"/>
</dbReference>
<evidence type="ECO:0000256" key="3">
    <source>
        <dbReference type="ARBA" id="ARBA00008939"/>
    </source>
</evidence>
<keyword evidence="9 10" id="KW-0472">Membrane</keyword>
<dbReference type="Gene3D" id="3.40.30.10">
    <property type="entry name" value="Glutaredoxin"/>
    <property type="match status" value="1"/>
</dbReference>
<evidence type="ECO:0000256" key="10">
    <source>
        <dbReference type="SAM" id="Phobius"/>
    </source>
</evidence>
<evidence type="ECO:0000256" key="1">
    <source>
        <dbReference type="ARBA" id="ARBA00003195"/>
    </source>
</evidence>
<keyword evidence="10" id="KW-0812">Transmembrane</keyword>
<feature type="domain" description="Ribosomal protein/NADH dehydrogenase" evidence="11">
    <location>
        <begin position="28"/>
        <end position="78"/>
    </location>
</feature>
<accession>A0AAV9IA75</accession>
<dbReference type="Proteomes" id="UP001300502">
    <property type="component" value="Unassembled WGS sequence"/>
</dbReference>
<dbReference type="InterPro" id="IPR036249">
    <property type="entry name" value="Thioredoxin-like_sf"/>
</dbReference>
<keyword evidence="4" id="KW-0813">Transport</keyword>
<dbReference type="EMBL" id="JANCYU010000022">
    <property type="protein sequence ID" value="KAK4524300.1"/>
    <property type="molecule type" value="Genomic_DNA"/>
</dbReference>
<reference evidence="12 13" key="1">
    <citation type="submission" date="2022-07" db="EMBL/GenBank/DDBJ databases">
        <title>Genome-wide signatures of adaptation to extreme environments.</title>
        <authorList>
            <person name="Cho C.H."/>
            <person name="Yoon H.S."/>
        </authorList>
    </citation>
    <scope>NUCLEOTIDE SEQUENCE [LARGE SCALE GENOMIC DNA]</scope>
    <source>
        <strain evidence="12 13">108.79 E11</strain>
    </source>
</reference>
<dbReference type="PANTHER" id="PTHR12878:SF0">
    <property type="entry name" value="NADH DEHYDROGENASE [UBIQUINONE] 1 ALPHA SUBCOMPLEX SUBUNIT 2"/>
    <property type="match status" value="1"/>
</dbReference>
<keyword evidence="13" id="KW-1185">Reference proteome</keyword>
<keyword evidence="6" id="KW-0999">Mitochondrion inner membrane</keyword>
<feature type="transmembrane region" description="Helical" evidence="10">
    <location>
        <begin position="74"/>
        <end position="94"/>
    </location>
</feature>
<evidence type="ECO:0000256" key="7">
    <source>
        <dbReference type="ARBA" id="ARBA00022982"/>
    </source>
</evidence>
<comment type="subcellular location">
    <subcellularLocation>
        <location evidence="2">Mitochondrion inner membrane</location>
        <topology evidence="2">Peripheral membrane protein</topology>
        <orientation evidence="2">Matrix side</orientation>
    </subcellularLocation>
</comment>
<protein>
    <recommendedName>
        <fullName evidence="11">Ribosomal protein/NADH dehydrogenase domain-containing protein</fullName>
    </recommendedName>
</protein>
<keyword evidence="7" id="KW-0249">Electron transport</keyword>
<dbReference type="GO" id="GO:0005743">
    <property type="term" value="C:mitochondrial inner membrane"/>
    <property type="evidence" value="ECO:0007669"/>
    <property type="project" value="UniProtKB-SubCell"/>
</dbReference>
<proteinExistence type="inferred from homology"/>
<comment type="function">
    <text evidence="1">Accessory subunit of the mitochondrial membrane respiratory chain NADH dehydrogenase (Complex I), that is believed not to be involved in catalysis. Complex I functions in the transfer of electrons from NADH to the respiratory chain. The immediate electron acceptor for the enzyme is believed to be ubiquinone.</text>
</comment>
<keyword evidence="5" id="KW-0679">Respiratory chain</keyword>
<gene>
    <name evidence="12" type="ORF">GAYE_SCF02G2199</name>
</gene>
<evidence type="ECO:0000256" key="6">
    <source>
        <dbReference type="ARBA" id="ARBA00022792"/>
    </source>
</evidence>
<sequence>MSWRARLSHVFEEIRFVYSSKNPNSVGVRNFLATSYGELKLLNPGLPIYIRCCDGIKPHISTRMGNGVYETSSVAGLDIQGTLFLLVVTLIYFCKGIERTLQRMVQKGEEQAKKPLSGSKACQTVRFADII</sequence>
<evidence type="ECO:0000256" key="5">
    <source>
        <dbReference type="ARBA" id="ARBA00022660"/>
    </source>
</evidence>
<dbReference type="SUPFAM" id="SSF52833">
    <property type="entry name" value="Thioredoxin-like"/>
    <property type="match status" value="1"/>
</dbReference>
<organism evidence="12 13">
    <name type="scientific">Galdieria yellowstonensis</name>
    <dbReference type="NCBI Taxonomy" id="3028027"/>
    <lineage>
        <taxon>Eukaryota</taxon>
        <taxon>Rhodophyta</taxon>
        <taxon>Bangiophyceae</taxon>
        <taxon>Galdieriales</taxon>
        <taxon>Galdieriaceae</taxon>
        <taxon>Galdieria</taxon>
    </lineage>
</organism>
<comment type="similarity">
    <text evidence="3">Belongs to the complex I NDUFA2 subunit family.</text>
</comment>
<evidence type="ECO:0000256" key="2">
    <source>
        <dbReference type="ARBA" id="ARBA00004443"/>
    </source>
</evidence>
<dbReference type="Pfam" id="PF05047">
    <property type="entry name" value="L51_S25_CI-B8"/>
    <property type="match status" value="1"/>
</dbReference>
<evidence type="ECO:0000313" key="13">
    <source>
        <dbReference type="Proteomes" id="UP001300502"/>
    </source>
</evidence>
<comment type="caution">
    <text evidence="12">The sequence shown here is derived from an EMBL/GenBank/DDBJ whole genome shotgun (WGS) entry which is preliminary data.</text>
</comment>
<dbReference type="PANTHER" id="PTHR12878">
    <property type="entry name" value="NADH-UBIQUINONE OXIDOREDUCTASE B8 SUBUNIT"/>
    <property type="match status" value="1"/>
</dbReference>
<keyword evidence="10" id="KW-1133">Transmembrane helix</keyword>
<name>A0AAV9IA75_9RHOD</name>
<evidence type="ECO:0000313" key="12">
    <source>
        <dbReference type="EMBL" id="KAK4524300.1"/>
    </source>
</evidence>
<dbReference type="InterPro" id="IPR016464">
    <property type="entry name" value="NADH_Ub_cplx-1_asu_su-2"/>
</dbReference>
<keyword evidence="8" id="KW-0496">Mitochondrion</keyword>